<dbReference type="PIRSF" id="PIRSF016379">
    <property type="entry name" value="ENT"/>
    <property type="match status" value="1"/>
</dbReference>
<accession>A0A9N9MD06</accession>
<proteinExistence type="inferred from homology"/>
<dbReference type="EMBL" id="OU892277">
    <property type="protein sequence ID" value="CAG9761164.1"/>
    <property type="molecule type" value="Genomic_DNA"/>
</dbReference>
<keyword evidence="6 7" id="KW-0472">Membrane</keyword>
<dbReference type="GO" id="GO:0005337">
    <property type="term" value="F:nucleoside transmembrane transporter activity"/>
    <property type="evidence" value="ECO:0007669"/>
    <property type="project" value="InterPro"/>
</dbReference>
<feature type="transmembrane region" description="Helical" evidence="7">
    <location>
        <begin position="380"/>
        <end position="397"/>
    </location>
</feature>
<dbReference type="OrthoDB" id="1856718at2759"/>
<comment type="subcellular location">
    <subcellularLocation>
        <location evidence="1">Membrane</location>
        <topology evidence="1">Multi-pass membrane protein</topology>
    </subcellularLocation>
</comment>
<dbReference type="PANTHER" id="PTHR10332:SF80">
    <property type="entry name" value="EQUILIBRATIVE NUCLEOSIDE TRANSPORTER 2, ISOFORM A"/>
    <property type="match status" value="1"/>
</dbReference>
<evidence type="ECO:0000256" key="6">
    <source>
        <dbReference type="ARBA" id="ARBA00023136"/>
    </source>
</evidence>
<dbReference type="InterPro" id="IPR002259">
    <property type="entry name" value="Eqnu_transpt"/>
</dbReference>
<feature type="transmembrane region" description="Helical" evidence="7">
    <location>
        <begin position="450"/>
        <end position="476"/>
    </location>
</feature>
<keyword evidence="3" id="KW-0813">Transport</keyword>
<feature type="transmembrane region" description="Helical" evidence="7">
    <location>
        <begin position="314"/>
        <end position="331"/>
    </location>
</feature>
<dbReference type="PRINTS" id="PR01130">
    <property type="entry name" value="DERENTRNSPRT"/>
</dbReference>
<feature type="transmembrane region" description="Helical" evidence="7">
    <location>
        <begin position="351"/>
        <end position="373"/>
    </location>
</feature>
<dbReference type="Proteomes" id="UP001152799">
    <property type="component" value="Chromosome 1"/>
</dbReference>
<keyword evidence="9" id="KW-1185">Reference proteome</keyword>
<feature type="transmembrane region" description="Helical" evidence="7">
    <location>
        <begin position="249"/>
        <end position="271"/>
    </location>
</feature>
<reference evidence="8" key="1">
    <citation type="submission" date="2022-01" db="EMBL/GenBank/DDBJ databases">
        <authorList>
            <person name="King R."/>
        </authorList>
    </citation>
    <scope>NUCLEOTIDE SEQUENCE</scope>
</reference>
<feature type="transmembrane region" description="Helical" evidence="7">
    <location>
        <begin position="417"/>
        <end position="438"/>
    </location>
</feature>
<dbReference type="PANTHER" id="PTHR10332">
    <property type="entry name" value="EQUILIBRATIVE NUCLEOSIDE TRANSPORTER"/>
    <property type="match status" value="1"/>
</dbReference>
<evidence type="ECO:0000313" key="8">
    <source>
        <dbReference type="EMBL" id="CAG9761164.1"/>
    </source>
</evidence>
<evidence type="ECO:0000256" key="4">
    <source>
        <dbReference type="ARBA" id="ARBA00022692"/>
    </source>
</evidence>
<comment type="similarity">
    <text evidence="2">Belongs to the SLC29A/ENT transporter (TC 2.A.57) family.</text>
</comment>
<evidence type="ECO:0008006" key="10">
    <source>
        <dbReference type="Google" id="ProtNLM"/>
    </source>
</evidence>
<evidence type="ECO:0000256" key="5">
    <source>
        <dbReference type="ARBA" id="ARBA00022989"/>
    </source>
</evidence>
<organism evidence="8 9">
    <name type="scientific">Ceutorhynchus assimilis</name>
    <name type="common">cabbage seed weevil</name>
    <dbReference type="NCBI Taxonomy" id="467358"/>
    <lineage>
        <taxon>Eukaryota</taxon>
        <taxon>Metazoa</taxon>
        <taxon>Ecdysozoa</taxon>
        <taxon>Arthropoda</taxon>
        <taxon>Hexapoda</taxon>
        <taxon>Insecta</taxon>
        <taxon>Pterygota</taxon>
        <taxon>Neoptera</taxon>
        <taxon>Endopterygota</taxon>
        <taxon>Coleoptera</taxon>
        <taxon>Polyphaga</taxon>
        <taxon>Cucujiformia</taxon>
        <taxon>Curculionidae</taxon>
        <taxon>Ceutorhynchinae</taxon>
        <taxon>Ceutorhynchus</taxon>
    </lineage>
</organism>
<evidence type="ECO:0000256" key="7">
    <source>
        <dbReference type="SAM" id="Phobius"/>
    </source>
</evidence>
<keyword evidence="5 7" id="KW-1133">Transmembrane helix</keyword>
<keyword evidence="4 7" id="KW-0812">Transmembrane</keyword>
<evidence type="ECO:0000313" key="9">
    <source>
        <dbReference type="Proteomes" id="UP001152799"/>
    </source>
</evidence>
<evidence type="ECO:0000256" key="2">
    <source>
        <dbReference type="ARBA" id="ARBA00007965"/>
    </source>
</evidence>
<evidence type="ECO:0000256" key="1">
    <source>
        <dbReference type="ARBA" id="ARBA00004141"/>
    </source>
</evidence>
<protein>
    <recommendedName>
        <fullName evidence="10">Equilibrative nucleoside transporter 1</fullName>
    </recommendedName>
</protein>
<dbReference type="AlphaFoldDB" id="A0A9N9MD06"/>
<feature type="transmembrane region" description="Helical" evidence="7">
    <location>
        <begin position="181"/>
        <end position="202"/>
    </location>
</feature>
<sequence>MSYRERDYLYNEKNGASIQPRHVGGDETNERTRLQKPVKLQPSWEENNLPEAELNFKNLTMDEASLQIHTPPDKYSFVYIIFLIHGIATLLPWNMFINAIDYFIIFKLGGGSLGYTFPYVSNFMQILTFCSQVPNVIFNWFNIFVPIKGDLTLRIMWSIVINILLFIITIVLAMVDSSSWPYGFFYVTMISVVVLNMANGVYQNTVYGMAAKLPPKYTGAVILGNNICGTFTTLVCIASQYVTTSQKMAAIWYFITALFVLLIGFDTYFALPLNRFYRHYDINDKKQQEMRKSADDSSERPPFGYIFKKASPQLYNVFLIFFVTLAVYPSIHSDIKVSSDTFFIQDEFLYKQVLCFLTFNVGAMIGSILPTFFIWPSKKYLWIPVTLRLLYIPFYLFCNYLPNSRILPVLVTNDYVYWFVAATMAISSGYLSALAMMYTPSTVESHHASIAGMFAGAALISGIFGGILISFLWPWFVSHVGW</sequence>
<feature type="transmembrane region" description="Helical" evidence="7">
    <location>
        <begin position="123"/>
        <end position="143"/>
    </location>
</feature>
<evidence type="ECO:0000256" key="3">
    <source>
        <dbReference type="ARBA" id="ARBA00022448"/>
    </source>
</evidence>
<feature type="transmembrane region" description="Helical" evidence="7">
    <location>
        <begin position="155"/>
        <end position="175"/>
    </location>
</feature>
<gene>
    <name evidence="8" type="ORF">CEUTPL_LOCUS1873</name>
</gene>
<feature type="transmembrane region" description="Helical" evidence="7">
    <location>
        <begin position="75"/>
        <end position="93"/>
    </location>
</feature>
<dbReference type="GO" id="GO:0005886">
    <property type="term" value="C:plasma membrane"/>
    <property type="evidence" value="ECO:0007669"/>
    <property type="project" value="TreeGrafter"/>
</dbReference>
<dbReference type="Pfam" id="PF01733">
    <property type="entry name" value="Nucleoside_tran"/>
    <property type="match status" value="1"/>
</dbReference>
<name>A0A9N9MD06_9CUCU</name>